<gene>
    <name evidence="2" type="ORF">Nepgr_030893</name>
</gene>
<reference evidence="2" key="1">
    <citation type="submission" date="2023-05" db="EMBL/GenBank/DDBJ databases">
        <title>Nepenthes gracilis genome sequencing.</title>
        <authorList>
            <person name="Fukushima K."/>
        </authorList>
    </citation>
    <scope>NUCLEOTIDE SEQUENCE</scope>
    <source>
        <strain evidence="2">SING2019-196</strain>
    </source>
</reference>
<evidence type="ECO:0000313" key="3">
    <source>
        <dbReference type="Proteomes" id="UP001279734"/>
    </source>
</evidence>
<name>A0AAD3TGA4_NEPGR</name>
<proteinExistence type="predicted"/>
<feature type="region of interest" description="Disordered" evidence="1">
    <location>
        <begin position="85"/>
        <end position="104"/>
    </location>
</feature>
<accession>A0AAD3TGA4</accession>
<keyword evidence="3" id="KW-1185">Reference proteome</keyword>
<evidence type="ECO:0000256" key="1">
    <source>
        <dbReference type="SAM" id="MobiDB-lite"/>
    </source>
</evidence>
<dbReference type="AlphaFoldDB" id="A0AAD3TGA4"/>
<comment type="caution">
    <text evidence="2">The sequence shown here is derived from an EMBL/GenBank/DDBJ whole genome shotgun (WGS) entry which is preliminary data.</text>
</comment>
<dbReference type="EMBL" id="BSYO01000035">
    <property type="protein sequence ID" value="GMH29050.1"/>
    <property type="molecule type" value="Genomic_DNA"/>
</dbReference>
<dbReference type="Proteomes" id="UP001279734">
    <property type="component" value="Unassembled WGS sequence"/>
</dbReference>
<protein>
    <submittedName>
        <fullName evidence="2">Uncharacterized protein</fullName>
    </submittedName>
</protein>
<sequence length="116" mass="13110">MMKPTGKKCVATRIHHHKNRPRKPVCIFHLRKEFEADPNGRHSSEWPVRQTGIERAFTQLISADYRSRPASHSTPIRVNFVSCRNKSGRNANSSTAKTPSSISNIFRKQTAAGVEL</sequence>
<organism evidence="2 3">
    <name type="scientific">Nepenthes gracilis</name>
    <name type="common">Slender pitcher plant</name>
    <dbReference type="NCBI Taxonomy" id="150966"/>
    <lineage>
        <taxon>Eukaryota</taxon>
        <taxon>Viridiplantae</taxon>
        <taxon>Streptophyta</taxon>
        <taxon>Embryophyta</taxon>
        <taxon>Tracheophyta</taxon>
        <taxon>Spermatophyta</taxon>
        <taxon>Magnoliopsida</taxon>
        <taxon>eudicotyledons</taxon>
        <taxon>Gunneridae</taxon>
        <taxon>Pentapetalae</taxon>
        <taxon>Caryophyllales</taxon>
        <taxon>Nepenthaceae</taxon>
        <taxon>Nepenthes</taxon>
    </lineage>
</organism>
<evidence type="ECO:0000313" key="2">
    <source>
        <dbReference type="EMBL" id="GMH29050.1"/>
    </source>
</evidence>